<gene>
    <name evidence="2" type="ORF">OCV57_13335</name>
</gene>
<feature type="transmembrane region" description="Helical" evidence="1">
    <location>
        <begin position="26"/>
        <end position="48"/>
    </location>
</feature>
<keyword evidence="1" id="KW-1133">Transmembrane helix</keyword>
<keyword evidence="1" id="KW-0812">Transmembrane</keyword>
<keyword evidence="3" id="KW-1185">Reference proteome</keyword>
<evidence type="ECO:0000313" key="2">
    <source>
        <dbReference type="EMBL" id="MCU6706897.1"/>
    </source>
</evidence>
<evidence type="ECO:0000256" key="1">
    <source>
        <dbReference type="SAM" id="Phobius"/>
    </source>
</evidence>
<reference evidence="2 3" key="1">
    <citation type="journal article" date="2021" name="ISME Commun">
        <title>Automated analysis of genomic sequences facilitates high-throughput and comprehensive description of bacteria.</title>
        <authorList>
            <person name="Hitch T.C.A."/>
        </authorList>
    </citation>
    <scope>NUCLEOTIDE SEQUENCE [LARGE SCALE GENOMIC DNA]</scope>
    <source>
        <strain evidence="2 3">Sanger_31</strain>
    </source>
</reference>
<comment type="caution">
    <text evidence="2">The sequence shown here is derived from an EMBL/GenBank/DDBJ whole genome shotgun (WGS) entry which is preliminary data.</text>
</comment>
<dbReference type="RefSeq" id="WP_267301951.1">
    <property type="nucleotide sequence ID" value="NZ_JAOQJZ010000019.1"/>
</dbReference>
<name>A0AAE3IKH2_9FIRM</name>
<accession>A0AAE3IKH2</accession>
<dbReference type="EMBL" id="JAOQJZ010000019">
    <property type="protein sequence ID" value="MCU6706897.1"/>
    <property type="molecule type" value="Genomic_DNA"/>
</dbReference>
<keyword evidence="1" id="KW-0472">Membrane</keyword>
<sequence length="327" mass="35858">MSAAVAVAVKKIAIYILGDENKRGKLFVAVGSIIAGFLGLMFLPIAVISSIGSMNIEQPDIDKSLFTESALFESLDSEQQAEITNIQNQGQAIEYAMANAGVRDQTIKAQLIYMSYFDEVQNFNAESYADLFVVAPNDSDLIAAINSTYGLDIDYDEFVRTYTFVMNSTINAFMFTDTGTKNCADLAAWADNAYISGWGYMNGFIGERNETDRIRYADNAGLVLGYLNYSPTDKKFDSDYDTLVYTEQGGIDTMPEVVGIGLFDGSQHGIYVGNGEVIYSSESLGYVTKENVSNGSWTSWCTYDGVTYPQEVTDAIQSVNEDSSSEN</sequence>
<dbReference type="Proteomes" id="UP001208131">
    <property type="component" value="Unassembled WGS sequence"/>
</dbReference>
<protein>
    <submittedName>
        <fullName evidence="2">Uncharacterized protein</fullName>
    </submittedName>
</protein>
<dbReference type="AlphaFoldDB" id="A0AAE3IKH2"/>
<organism evidence="2 3">
    <name type="scientific">Hominimerdicola aceti</name>
    <dbReference type="NCBI Taxonomy" id="2981726"/>
    <lineage>
        <taxon>Bacteria</taxon>
        <taxon>Bacillati</taxon>
        <taxon>Bacillota</taxon>
        <taxon>Clostridia</taxon>
        <taxon>Eubacteriales</taxon>
        <taxon>Oscillospiraceae</taxon>
        <taxon>Hominimerdicola</taxon>
    </lineage>
</organism>
<evidence type="ECO:0000313" key="3">
    <source>
        <dbReference type="Proteomes" id="UP001208131"/>
    </source>
</evidence>
<proteinExistence type="predicted"/>